<organism evidence="1 2">
    <name type="scientific">Candidatus Methylacidithermus pantelleriae</name>
    <dbReference type="NCBI Taxonomy" id="2744239"/>
    <lineage>
        <taxon>Bacteria</taxon>
        <taxon>Pseudomonadati</taxon>
        <taxon>Verrucomicrobiota</taxon>
        <taxon>Methylacidiphilae</taxon>
        <taxon>Methylacidiphilales</taxon>
        <taxon>Methylacidiphilaceae</taxon>
        <taxon>Candidatus Methylacidithermus</taxon>
    </lineage>
</organism>
<sequence>MAETFWSGLFLFLAHGYESSHPRLFHFPRRESDFPFQAILRLQASVLGASSPLRLRPISSGKESLALVLAPVAQMVRAADF</sequence>
<comment type="caution">
    <text evidence="1">The sequence shown here is derived from an EMBL/GenBank/DDBJ whole genome shotgun (WGS) entry which is preliminary data.</text>
</comment>
<dbReference type="Proteomes" id="UP000663859">
    <property type="component" value="Unassembled WGS sequence"/>
</dbReference>
<name>A0A8J2BKF3_9BACT</name>
<proteinExistence type="predicted"/>
<protein>
    <submittedName>
        <fullName evidence="1">Uncharacterized protein</fullName>
    </submittedName>
</protein>
<gene>
    <name evidence="1" type="ORF">MPNT_130035</name>
</gene>
<dbReference type="EMBL" id="CAJNOB010000005">
    <property type="protein sequence ID" value="CAF0692994.1"/>
    <property type="molecule type" value="Genomic_DNA"/>
</dbReference>
<keyword evidence="2" id="KW-1185">Reference proteome</keyword>
<accession>A0A8J2BKF3</accession>
<dbReference type="AlphaFoldDB" id="A0A8J2BKF3"/>
<evidence type="ECO:0000313" key="2">
    <source>
        <dbReference type="Proteomes" id="UP000663859"/>
    </source>
</evidence>
<evidence type="ECO:0000313" key="1">
    <source>
        <dbReference type="EMBL" id="CAF0692994.1"/>
    </source>
</evidence>
<reference evidence="1" key="1">
    <citation type="submission" date="2021-02" db="EMBL/GenBank/DDBJ databases">
        <authorList>
            <person name="Cremers G."/>
            <person name="Picone N."/>
        </authorList>
    </citation>
    <scope>NUCLEOTIDE SEQUENCE</scope>
    <source>
        <strain evidence="1">PQ17</strain>
    </source>
</reference>